<gene>
    <name evidence="2" type="ORF">QNM18_19555</name>
</gene>
<dbReference type="InterPro" id="IPR032466">
    <property type="entry name" value="Metal_Hydrolase"/>
</dbReference>
<dbReference type="Gene3D" id="2.30.40.10">
    <property type="entry name" value="Urease, subunit C, domain 1"/>
    <property type="match status" value="2"/>
</dbReference>
<dbReference type="InterPro" id="IPR013108">
    <property type="entry name" value="Amidohydro_3"/>
</dbReference>
<keyword evidence="3" id="KW-1185">Reference proteome</keyword>
<protein>
    <submittedName>
        <fullName evidence="2">Amidohydrolase family protein</fullName>
    </submittedName>
</protein>
<dbReference type="SUPFAM" id="SSF51338">
    <property type="entry name" value="Composite domain of metallo-dependent hydrolases"/>
    <property type="match status" value="1"/>
</dbReference>
<organism evidence="2 3">
    <name type="scientific">Pseudoalteromonas obscura</name>
    <dbReference type="NCBI Taxonomy" id="3048491"/>
    <lineage>
        <taxon>Bacteria</taxon>
        <taxon>Pseudomonadati</taxon>
        <taxon>Pseudomonadota</taxon>
        <taxon>Gammaproteobacteria</taxon>
        <taxon>Alteromonadales</taxon>
        <taxon>Pseudoalteromonadaceae</taxon>
        <taxon>Pseudoalteromonas</taxon>
    </lineage>
</organism>
<feature type="domain" description="Amidohydrolase 3" evidence="1">
    <location>
        <begin position="112"/>
        <end position="670"/>
    </location>
</feature>
<dbReference type="PANTHER" id="PTHR22642">
    <property type="entry name" value="IMIDAZOLONEPROPIONASE"/>
    <property type="match status" value="1"/>
</dbReference>
<evidence type="ECO:0000313" key="2">
    <source>
        <dbReference type="EMBL" id="MDK2597254.1"/>
    </source>
</evidence>
<dbReference type="Pfam" id="PF07969">
    <property type="entry name" value="Amidohydro_3"/>
    <property type="match status" value="1"/>
</dbReference>
<proteinExistence type="predicted"/>
<accession>A0ABT7EQC9</accession>
<name>A0ABT7EQC9_9GAMM</name>
<dbReference type="Proteomes" id="UP001231915">
    <property type="component" value="Unassembled WGS sequence"/>
</dbReference>
<reference evidence="2 3" key="1">
    <citation type="submission" date="2023-05" db="EMBL/GenBank/DDBJ databases">
        <title>Pseudoalteromonas ardens sp. nov., Pseudoalteromonas obscura sp. nov., and Pseudoalteromonas umbrosa sp. nov., isolated from the coral Montipora capitata.</title>
        <authorList>
            <person name="Thomas E.M."/>
            <person name="Smith E.M."/>
            <person name="Papke E."/>
            <person name="Shlafstein M.D."/>
            <person name="Oline D.K."/>
            <person name="Videau P."/>
            <person name="Saw J.H."/>
            <person name="Strangman W.K."/>
            <person name="Ushijima B."/>
        </authorList>
    </citation>
    <scope>NUCLEOTIDE SEQUENCE [LARGE SCALE GENOMIC DNA]</scope>
    <source>
        <strain evidence="2 3">P94</strain>
    </source>
</reference>
<dbReference type="InterPro" id="IPR011059">
    <property type="entry name" value="Metal-dep_hydrolase_composite"/>
</dbReference>
<evidence type="ECO:0000259" key="1">
    <source>
        <dbReference type="Pfam" id="PF07969"/>
    </source>
</evidence>
<dbReference type="EMBL" id="JASJUT010000010">
    <property type="protein sequence ID" value="MDK2597254.1"/>
    <property type="molecule type" value="Genomic_DNA"/>
</dbReference>
<dbReference type="Gene3D" id="3.10.310.70">
    <property type="match status" value="1"/>
</dbReference>
<dbReference type="RefSeq" id="WP_284138203.1">
    <property type="nucleotide sequence ID" value="NZ_JASJUT010000010.1"/>
</dbReference>
<dbReference type="PANTHER" id="PTHR22642:SF2">
    <property type="entry name" value="PROTEIN LONG AFTER FAR-RED 3"/>
    <property type="match status" value="1"/>
</dbReference>
<dbReference type="Gene3D" id="3.20.20.140">
    <property type="entry name" value="Metal-dependent hydrolases"/>
    <property type="match status" value="2"/>
</dbReference>
<comment type="caution">
    <text evidence="2">The sequence shown here is derived from an EMBL/GenBank/DDBJ whole genome shotgun (WGS) entry which is preliminary data.</text>
</comment>
<sequence length="676" mass="75455">MSHHDCHECAQCACHNPLWSSFENQPSLDKIKTSINQAYANKQETDQEALKKLVMYSGGKIRPMINGSTEQVDAVGFAGDTVVAVGDLDSVSTKMHALGMLDKDHIELAPQQTLLPGLIEPHVHIVPTAMTMSWAPLGPYNDKPYDSQRLKEDYSPETIFEAALEAEKHLTEGEWLLGVDVDPSLMPFVDNQLQVIDIKWLDQKFPDRAVFWLAASLHTAYINTIALNEIVSKFPESERDELTKLVQKQGALQELDQMGYGFDAIPLSQKAQIIEDLPKNISSIFKTANERGVTMMLEAGMQPIMEDVLIAYQALTPQRARVGYAKLCSNVQNTEDDIHPFKPLERVDLNQPFQAAVKLVSDGSNQGLTGYQVDQYSCNPEGNYGIFNFSVSPTTEGVADPHTEVIATVTERQTKKVSAVIDPHAKVTATVTTDQQTEEVAIVTTPPVDQEPQKPNFQTMVNNIIAKGWPMLIHANGDHAIEITLDVYENALNGQSGLESRHRIEHCSLLSDKNAKRMQQLGISPSFLIGHVGYWGYAFEQVIFKKKAQLLDRCQTMLDLDARITLHSDLSVSPLGPLRMMEQAVTRIMERSPEGAVLNKAECITRDQALRAITYDAAWQCHTDQWLGSLEEGKLADYVILEQDPLSIKDPKEIRDIPVLQTWVGGKLRYQNKNEL</sequence>
<evidence type="ECO:0000313" key="3">
    <source>
        <dbReference type="Proteomes" id="UP001231915"/>
    </source>
</evidence>
<dbReference type="SUPFAM" id="SSF51556">
    <property type="entry name" value="Metallo-dependent hydrolases"/>
    <property type="match status" value="1"/>
</dbReference>